<proteinExistence type="predicted"/>
<sequence length="65" mass="7418">MRSFATRAWSPLGARPHVFVVMPELAVLGDAYLAQVAHWWTTTRPRDPRPVIRPVPARYLHLTLA</sequence>
<evidence type="ECO:0000313" key="2">
    <source>
        <dbReference type="Proteomes" id="UP000295680"/>
    </source>
</evidence>
<reference evidence="1 2" key="1">
    <citation type="submission" date="2019-03" db="EMBL/GenBank/DDBJ databases">
        <title>Genomic Encyclopedia of Type Strains, Phase IV (KMG-IV): sequencing the most valuable type-strain genomes for metagenomic binning, comparative biology and taxonomic classification.</title>
        <authorList>
            <person name="Goeker M."/>
        </authorList>
    </citation>
    <scope>NUCLEOTIDE SEQUENCE [LARGE SCALE GENOMIC DNA]</scope>
    <source>
        <strain evidence="1 2">DSM 45934</strain>
    </source>
</reference>
<dbReference type="AlphaFoldDB" id="A0A4R2J8V8"/>
<name>A0A4R2J8V8_9PSEU</name>
<comment type="caution">
    <text evidence="1">The sequence shown here is derived from an EMBL/GenBank/DDBJ whole genome shotgun (WGS) entry which is preliminary data.</text>
</comment>
<dbReference type="Proteomes" id="UP000295680">
    <property type="component" value="Unassembled WGS sequence"/>
</dbReference>
<organism evidence="1 2">
    <name type="scientific">Actinocrispum wychmicini</name>
    <dbReference type="NCBI Taxonomy" id="1213861"/>
    <lineage>
        <taxon>Bacteria</taxon>
        <taxon>Bacillati</taxon>
        <taxon>Actinomycetota</taxon>
        <taxon>Actinomycetes</taxon>
        <taxon>Pseudonocardiales</taxon>
        <taxon>Pseudonocardiaceae</taxon>
        <taxon>Actinocrispum</taxon>
    </lineage>
</organism>
<dbReference type="OrthoDB" id="4566941at2"/>
<keyword evidence="2" id="KW-1185">Reference proteome</keyword>
<protein>
    <submittedName>
        <fullName evidence="1">Uncharacterized protein</fullName>
    </submittedName>
</protein>
<dbReference type="RefSeq" id="WP_132121789.1">
    <property type="nucleotide sequence ID" value="NZ_SLWS01000007.1"/>
</dbReference>
<accession>A0A4R2J8V8</accession>
<gene>
    <name evidence="1" type="ORF">EV192_107164</name>
</gene>
<dbReference type="EMBL" id="SLWS01000007">
    <property type="protein sequence ID" value="TCO55741.1"/>
    <property type="molecule type" value="Genomic_DNA"/>
</dbReference>
<evidence type="ECO:0000313" key="1">
    <source>
        <dbReference type="EMBL" id="TCO55741.1"/>
    </source>
</evidence>